<dbReference type="RefSeq" id="WP_377283944.1">
    <property type="nucleotide sequence ID" value="NZ_JBHRSI010000009.1"/>
</dbReference>
<evidence type="ECO:0000313" key="1">
    <source>
        <dbReference type="EMBL" id="MFD1784102.1"/>
    </source>
</evidence>
<gene>
    <name evidence="1" type="ORF">ACFSC0_11905</name>
</gene>
<sequence length="489" mass="52519">MTALVDLLEDCQPADLDRVIPIVQRLHAWLGETAYDGCDKQGFAGRTLALAQDARFDADARLTLAGDVLDLTAACGLPICDADYAALGAMVRAALGEAAAHIRHRGEAADGRVMRRHTVLPGALVSPTDAPTRDVVEYLAALAGDAANELIDVWVRGDVSADLGGYIAERLGPALERVRFFAIDRQPDYLALLMQQGPRTSHVWRESPLAADISLLALIGPTLMVVGEDVPPLQHADVYWSCREPAHIEAVWRRRGAPETFVANYVQTQAIPHRSPPAGPPRSREELGLAPDDLVLATVGPRLGAEFDQAFVDGLGAFLLADPRRRWLVAGPMPDFWISAFGQVLGRQFVHAPLDVDLPGLLALADLFANPFRAGGGSFALVAIEAGAVVLTCDEGDVAGFVPEAHRAGDADAYFGRLEELAADASLRQAWAAEQRALAGRRLDASRFAAELKDLVALAYKRYRARLPATLEEILALRPPGVGSLRGRA</sequence>
<name>A0ABW4N2K0_9CAUL</name>
<proteinExistence type="predicted"/>
<dbReference type="SUPFAM" id="SSF53756">
    <property type="entry name" value="UDP-Glycosyltransferase/glycogen phosphorylase"/>
    <property type="match status" value="1"/>
</dbReference>
<keyword evidence="2" id="KW-1185">Reference proteome</keyword>
<dbReference type="EMBL" id="JBHUEY010000001">
    <property type="protein sequence ID" value="MFD1784102.1"/>
    <property type="molecule type" value="Genomic_DNA"/>
</dbReference>
<protein>
    <submittedName>
        <fullName evidence="1">Glycosyltransferase</fullName>
    </submittedName>
</protein>
<comment type="caution">
    <text evidence="1">The sequence shown here is derived from an EMBL/GenBank/DDBJ whole genome shotgun (WGS) entry which is preliminary data.</text>
</comment>
<accession>A0ABW4N2K0</accession>
<reference evidence="2" key="1">
    <citation type="journal article" date="2019" name="Int. J. Syst. Evol. Microbiol.">
        <title>The Global Catalogue of Microorganisms (GCM) 10K type strain sequencing project: providing services to taxonomists for standard genome sequencing and annotation.</title>
        <authorList>
            <consortium name="The Broad Institute Genomics Platform"/>
            <consortium name="The Broad Institute Genome Sequencing Center for Infectious Disease"/>
            <person name="Wu L."/>
            <person name="Ma J."/>
        </authorList>
    </citation>
    <scope>NUCLEOTIDE SEQUENCE [LARGE SCALE GENOMIC DNA]</scope>
    <source>
        <strain evidence="2">DFY28</strain>
    </source>
</reference>
<organism evidence="1 2">
    <name type="scientific">Phenylobacterium terrae</name>
    <dbReference type="NCBI Taxonomy" id="2665495"/>
    <lineage>
        <taxon>Bacteria</taxon>
        <taxon>Pseudomonadati</taxon>
        <taxon>Pseudomonadota</taxon>
        <taxon>Alphaproteobacteria</taxon>
        <taxon>Caulobacterales</taxon>
        <taxon>Caulobacteraceae</taxon>
        <taxon>Phenylobacterium</taxon>
    </lineage>
</organism>
<dbReference type="Proteomes" id="UP001597237">
    <property type="component" value="Unassembled WGS sequence"/>
</dbReference>
<dbReference type="Gene3D" id="3.40.50.2000">
    <property type="entry name" value="Glycogen Phosphorylase B"/>
    <property type="match status" value="1"/>
</dbReference>
<evidence type="ECO:0000313" key="2">
    <source>
        <dbReference type="Proteomes" id="UP001597237"/>
    </source>
</evidence>